<name>A0A6J4UVL6_9BACT</name>
<proteinExistence type="predicted"/>
<accession>A0A6J4UVL6</accession>
<gene>
    <name evidence="2" type="ORF">AVDCRST_MAG19-1698</name>
</gene>
<reference evidence="2" key="1">
    <citation type="submission" date="2020-02" db="EMBL/GenBank/DDBJ databases">
        <authorList>
            <person name="Meier V. D."/>
        </authorList>
    </citation>
    <scope>NUCLEOTIDE SEQUENCE</scope>
    <source>
        <strain evidence="2">AVDCRST_MAG19</strain>
    </source>
</reference>
<feature type="non-terminal residue" evidence="2">
    <location>
        <position position="1"/>
    </location>
</feature>
<protein>
    <submittedName>
        <fullName evidence="2">Uncharacterized protein</fullName>
    </submittedName>
</protein>
<dbReference type="EMBL" id="CADCWL010000069">
    <property type="protein sequence ID" value="CAA9559558.1"/>
    <property type="molecule type" value="Genomic_DNA"/>
</dbReference>
<feature type="region of interest" description="Disordered" evidence="1">
    <location>
        <begin position="1"/>
        <end position="37"/>
    </location>
</feature>
<feature type="non-terminal residue" evidence="2">
    <location>
        <position position="55"/>
    </location>
</feature>
<dbReference type="AlphaFoldDB" id="A0A6J4UVL6"/>
<evidence type="ECO:0000256" key="1">
    <source>
        <dbReference type="SAM" id="MobiDB-lite"/>
    </source>
</evidence>
<organism evidence="2">
    <name type="scientific">uncultured Thermomicrobiales bacterium</name>
    <dbReference type="NCBI Taxonomy" id="1645740"/>
    <lineage>
        <taxon>Bacteria</taxon>
        <taxon>Pseudomonadati</taxon>
        <taxon>Thermomicrobiota</taxon>
        <taxon>Thermomicrobia</taxon>
        <taxon>Thermomicrobiales</taxon>
        <taxon>environmental samples</taxon>
    </lineage>
</organism>
<sequence length="55" mass="5626">VGRGRDAHLRRSVPGAGGRQTVRADRGGTGFGRGAGAEAPVETSAEILVALQWVV</sequence>
<evidence type="ECO:0000313" key="2">
    <source>
        <dbReference type="EMBL" id="CAA9559558.1"/>
    </source>
</evidence>